<accession>A0A9J6ZAB7</accession>
<protein>
    <submittedName>
        <fullName evidence="1">DUF1292 domain-containing protein</fullName>
    </submittedName>
</protein>
<dbReference type="Pfam" id="PF06949">
    <property type="entry name" value="DUF1292"/>
    <property type="match status" value="1"/>
</dbReference>
<evidence type="ECO:0000313" key="1">
    <source>
        <dbReference type="EMBL" id="URN92959.1"/>
    </source>
</evidence>
<evidence type="ECO:0000313" key="2">
    <source>
        <dbReference type="Proteomes" id="UP001056756"/>
    </source>
</evidence>
<sequence>MAFQQPNTAPIIQDTLKEHFGQEIELVTDDGSVEAFFITQEFVWGDITYVVLQTEAMKAEDEVEFLRVYKQNDEVELESIVDEEEWEAISEAYDDLQFVSDERP</sequence>
<dbReference type="AlphaFoldDB" id="A0A9J6ZAB7"/>
<dbReference type="InterPro" id="IPR009711">
    <property type="entry name" value="UPF0473"/>
</dbReference>
<dbReference type="Proteomes" id="UP001056756">
    <property type="component" value="Chromosome"/>
</dbReference>
<dbReference type="KEGG" id="plig:NAG76_14030"/>
<gene>
    <name evidence="1" type="ORF">NAG76_14030</name>
</gene>
<proteinExistence type="predicted"/>
<organism evidence="1 2">
    <name type="scientific">Candidatus Pristimantibacillus lignocellulolyticus</name>
    <dbReference type="NCBI Taxonomy" id="2994561"/>
    <lineage>
        <taxon>Bacteria</taxon>
        <taxon>Bacillati</taxon>
        <taxon>Bacillota</taxon>
        <taxon>Bacilli</taxon>
        <taxon>Bacillales</taxon>
        <taxon>Paenibacillaceae</taxon>
        <taxon>Candidatus Pristimantibacillus</taxon>
    </lineage>
</organism>
<dbReference type="EMBL" id="CP097899">
    <property type="protein sequence ID" value="URN92959.1"/>
    <property type="molecule type" value="Genomic_DNA"/>
</dbReference>
<reference evidence="1" key="1">
    <citation type="submission" date="2022-05" db="EMBL/GenBank/DDBJ databases">
        <title>Novel bacterial taxa in a minimal lignocellulolytic consortium and its capacity to transform plastics disclosed by genome-resolved metagenomics.</title>
        <authorList>
            <person name="Rodriguez C.A.D."/>
            <person name="Diaz-Garcia L."/>
            <person name="Herrera K."/>
            <person name="Tarazona N.A."/>
            <person name="Sproer C."/>
            <person name="Overmann J."/>
            <person name="Jimenez D.J."/>
        </authorList>
    </citation>
    <scope>NUCLEOTIDE SEQUENCE</scope>
    <source>
        <strain evidence="1">MAG5</strain>
    </source>
</reference>
<name>A0A9J6ZAB7_9BACL</name>